<organism evidence="7 8">
    <name type="scientific">Oryzias latipes</name>
    <name type="common">Japanese rice fish</name>
    <name type="synonym">Japanese killifish</name>
    <dbReference type="NCBI Taxonomy" id="8090"/>
    <lineage>
        <taxon>Eukaryota</taxon>
        <taxon>Metazoa</taxon>
        <taxon>Chordata</taxon>
        <taxon>Craniata</taxon>
        <taxon>Vertebrata</taxon>
        <taxon>Euteleostomi</taxon>
        <taxon>Actinopterygii</taxon>
        <taxon>Neopterygii</taxon>
        <taxon>Teleostei</taxon>
        <taxon>Neoteleostei</taxon>
        <taxon>Acanthomorphata</taxon>
        <taxon>Ovalentaria</taxon>
        <taxon>Atherinomorphae</taxon>
        <taxon>Beloniformes</taxon>
        <taxon>Adrianichthyidae</taxon>
        <taxon>Oryziinae</taxon>
        <taxon>Oryzias</taxon>
    </lineage>
</organism>
<dbReference type="AlphaFoldDB" id="A0A3P9L3X3"/>
<dbReference type="Ensembl" id="ENSORLT00020033434.1">
    <property type="protein sequence ID" value="ENSORLP00020015399.1"/>
    <property type="gene ID" value="ENSORLG00020016400.1"/>
</dbReference>
<dbReference type="InterPro" id="IPR027094">
    <property type="entry name" value="Mitofusin_fam"/>
</dbReference>
<dbReference type="Proteomes" id="UP000265180">
    <property type="component" value="Chromosome 17"/>
</dbReference>
<evidence type="ECO:0000313" key="7">
    <source>
        <dbReference type="Ensembl" id="ENSORLP00020015399.1"/>
    </source>
</evidence>
<dbReference type="GO" id="GO:0005741">
    <property type="term" value="C:mitochondrial outer membrane"/>
    <property type="evidence" value="ECO:0007669"/>
    <property type="project" value="InterPro"/>
</dbReference>
<comment type="subcellular location">
    <subcellularLocation>
        <location evidence="1">Membrane</location>
    </subcellularLocation>
</comment>
<evidence type="ECO:0000259" key="6">
    <source>
        <dbReference type="Pfam" id="PF04799"/>
    </source>
</evidence>
<reference evidence="7" key="3">
    <citation type="submission" date="2025-08" db="UniProtKB">
        <authorList>
            <consortium name="Ensembl"/>
        </authorList>
    </citation>
    <scope>IDENTIFICATION</scope>
    <source>
        <strain evidence="7">HNI</strain>
    </source>
</reference>
<protein>
    <recommendedName>
        <fullName evidence="6">Fzo/mitofusin HR2 domain-containing protein</fullName>
    </recommendedName>
</protein>
<feature type="domain" description="Fzo/mitofusin HR2" evidence="6">
    <location>
        <begin position="203"/>
        <end position="296"/>
    </location>
</feature>
<dbReference type="GO" id="GO:0008053">
    <property type="term" value="P:mitochondrial fusion"/>
    <property type="evidence" value="ECO:0007669"/>
    <property type="project" value="InterPro"/>
</dbReference>
<proteinExistence type="predicted"/>
<dbReference type="GO" id="GO:0003924">
    <property type="term" value="F:GTPase activity"/>
    <property type="evidence" value="ECO:0007669"/>
    <property type="project" value="InterPro"/>
</dbReference>
<accession>A0A3P9L3X3</accession>
<evidence type="ECO:0000256" key="5">
    <source>
        <dbReference type="ARBA" id="ARBA00023136"/>
    </source>
</evidence>
<keyword evidence="4" id="KW-0342">GTP-binding</keyword>
<dbReference type="PANTHER" id="PTHR10465">
    <property type="entry name" value="TRANSMEMBRANE GTPASE FZO1"/>
    <property type="match status" value="1"/>
</dbReference>
<dbReference type="InterPro" id="IPR006884">
    <property type="entry name" value="Fzo/mitofusin_HR2"/>
</dbReference>
<evidence type="ECO:0000256" key="2">
    <source>
        <dbReference type="ARBA" id="ARBA00022741"/>
    </source>
</evidence>
<keyword evidence="2" id="KW-0547">Nucleotide-binding</keyword>
<sequence length="297" mass="33302">MDAINIASADRKICCLEEREEQRDQLDFVRGQMNRLTNGIKERIQVLSDEVNAKVASALSDQIRLLPVLVEEFRADFKPTKETLELYKAKLVQHLQDQLLASLAHRCSAGVHRDIKDAQRHMTDSVRPLLSSSVQDQLSVPYTSFELTYDLGLAALCADFQENIDFQFSLGWTSLVTRFIGAANARRALRGLDSKSQEGSVFKDEMMVSVAKRLVSATSRASMTVLVIGGVVWRSVGWRVIALSFSLYGLLYLYERLTWTDASRERALKQQFVQHAAHSLGAVIPVTSSACSQQVYK</sequence>
<dbReference type="Pfam" id="PF04799">
    <property type="entry name" value="Fzo_mitofusin"/>
    <property type="match status" value="1"/>
</dbReference>
<dbReference type="PANTHER" id="PTHR10465:SF2">
    <property type="entry name" value="MITOFUSIN-1"/>
    <property type="match status" value="1"/>
</dbReference>
<evidence type="ECO:0000313" key="8">
    <source>
        <dbReference type="Proteomes" id="UP000265180"/>
    </source>
</evidence>
<reference key="1">
    <citation type="journal article" date="2007" name="Nature">
        <title>The medaka draft genome and insights into vertebrate genome evolution.</title>
        <authorList>
            <person name="Kasahara M."/>
            <person name="Naruse K."/>
            <person name="Sasaki S."/>
            <person name="Nakatani Y."/>
            <person name="Qu W."/>
            <person name="Ahsan B."/>
            <person name="Yamada T."/>
            <person name="Nagayasu Y."/>
            <person name="Doi K."/>
            <person name="Kasai Y."/>
            <person name="Jindo T."/>
            <person name="Kobayashi D."/>
            <person name="Shimada A."/>
            <person name="Toyoda A."/>
            <person name="Kuroki Y."/>
            <person name="Fujiyama A."/>
            <person name="Sasaki T."/>
            <person name="Shimizu A."/>
            <person name="Asakawa S."/>
            <person name="Shimizu N."/>
            <person name="Hashimoto S."/>
            <person name="Yang J."/>
            <person name="Lee Y."/>
            <person name="Matsushima K."/>
            <person name="Sugano S."/>
            <person name="Sakaizumi M."/>
            <person name="Narita T."/>
            <person name="Ohishi K."/>
            <person name="Haga S."/>
            <person name="Ohta F."/>
            <person name="Nomoto H."/>
            <person name="Nogata K."/>
            <person name="Morishita T."/>
            <person name="Endo T."/>
            <person name="Shin-I T."/>
            <person name="Takeda H."/>
            <person name="Morishita S."/>
            <person name="Kohara Y."/>
        </authorList>
    </citation>
    <scope>NUCLEOTIDE SEQUENCE [LARGE SCALE GENOMIC DNA]</scope>
    <source>
        <strain>Hd-rR</strain>
    </source>
</reference>
<name>A0A3P9L3X3_ORYLA</name>
<evidence type="ECO:0000256" key="3">
    <source>
        <dbReference type="ARBA" id="ARBA00022801"/>
    </source>
</evidence>
<dbReference type="GO" id="GO:0005525">
    <property type="term" value="F:GTP binding"/>
    <property type="evidence" value="ECO:0007669"/>
    <property type="project" value="UniProtKB-KW"/>
</dbReference>
<evidence type="ECO:0000256" key="1">
    <source>
        <dbReference type="ARBA" id="ARBA00004370"/>
    </source>
</evidence>
<reference evidence="7" key="4">
    <citation type="submission" date="2025-09" db="UniProtKB">
        <authorList>
            <consortium name="Ensembl"/>
        </authorList>
    </citation>
    <scope>IDENTIFICATION</scope>
    <source>
        <strain evidence="7">HNI</strain>
    </source>
</reference>
<reference evidence="7 8" key="2">
    <citation type="submission" date="2017-04" db="EMBL/GenBank/DDBJ databases">
        <title>CpG methylation of centromeres and impact of large insertions on vertebrate speciation.</title>
        <authorList>
            <person name="Ichikawa K."/>
            <person name="Yoshimura J."/>
            <person name="Morishita S."/>
        </authorList>
    </citation>
    <scope>NUCLEOTIDE SEQUENCE</scope>
    <source>
        <strain evidence="7 8">HNI</strain>
    </source>
</reference>
<evidence type="ECO:0000256" key="4">
    <source>
        <dbReference type="ARBA" id="ARBA00023134"/>
    </source>
</evidence>
<keyword evidence="3" id="KW-0378">Hydrolase</keyword>
<keyword evidence="5" id="KW-0472">Membrane</keyword>